<sequence length="494" mass="54601">MDMKNRVQLITYADRITGHDLSALDQLLTTQLKSLFSGVHILPFYFPIDGSDAGFDPIDHTQVDPRLGDWQTVRQIGQHSEIMADLIVNHMSAQSEEFLDVLANAEASPYWDLFLKETDIFPAGITQQQAKQIYRPRPGSCFSQKTLNDGRVINFWTTFTDNQIDINVESPAGQAYLERVLTLFAQNGVKIIRLDAAGYAIKRAGTSCFMTDESFAFVDTLSRRANELGMETIAEIHSHFETQIAVANRVNRVYDFALPPLVLHTLFSLNCTALLHWLDIAPRNCLTVLDTHDGIGIIDAGPQGEKPGLLNAAEVDALVEKIHTNSDGQSRLATGAAASNLDLYQVNCTFYDALGQDDFAYLLARAIQFFSPGVPQVYYAGLFAVPNAMALLGKTNVGRDINRPYLTGLDLNEAFERPIVKGLMKLIEFRNTHDAFNGDFSCTGTATTAQLSWQKHGQIAQLNFDLAKMTAEIIIDNGIEKTGFVLADLLVGLS</sequence>
<dbReference type="NCBIfam" id="TIGR03852">
    <property type="entry name" value="sucrose_gtfA"/>
    <property type="match status" value="1"/>
</dbReference>
<feature type="active site" description="Proton donor" evidence="4">
    <location>
        <position position="235"/>
    </location>
</feature>
<dbReference type="InterPro" id="IPR017853">
    <property type="entry name" value="GH"/>
</dbReference>
<dbReference type="PIRSF" id="PIRSF003059">
    <property type="entry name" value="Sucrose_phosphorylase"/>
    <property type="match status" value="1"/>
</dbReference>
<reference evidence="7 8" key="1">
    <citation type="submission" date="2006-02" db="EMBL/GenBank/DDBJ databases">
        <authorList>
            <person name="Moran M.A."/>
            <person name="Kjelleberg S."/>
            <person name="Egan S."/>
            <person name="Saunders N."/>
            <person name="Thomas T."/>
            <person name="Ferriera S."/>
            <person name="Johnson J."/>
            <person name="Kravitz S."/>
            <person name="Halpern A."/>
            <person name="Remington K."/>
            <person name="Beeson K."/>
            <person name="Tran B."/>
            <person name="Rogers Y.-H."/>
            <person name="Friedman R."/>
            <person name="Venter J.C."/>
        </authorList>
    </citation>
    <scope>NUCLEOTIDE SEQUENCE [LARGE SCALE GENOMIC DNA]</scope>
    <source>
        <strain evidence="7 8">D2</strain>
    </source>
</reference>
<feature type="binding site" evidence="5">
    <location>
        <position position="90"/>
    </location>
    <ligand>
        <name>substrate</name>
    </ligand>
</feature>
<gene>
    <name evidence="7" type="ORF">PTD2_22187</name>
</gene>
<dbReference type="Pfam" id="PF00128">
    <property type="entry name" value="Alpha-amylase"/>
    <property type="match status" value="1"/>
</dbReference>
<name>A4CB13_9GAMM</name>
<evidence type="ECO:0000256" key="2">
    <source>
        <dbReference type="ARBA" id="ARBA00022676"/>
    </source>
</evidence>
<dbReference type="STRING" id="87626.PTD2_22187"/>
<feature type="binding site" evidence="5">
    <location>
        <position position="399"/>
    </location>
    <ligand>
        <name>sucrose</name>
        <dbReference type="ChEBI" id="CHEBI:17992"/>
    </ligand>
</feature>
<dbReference type="GO" id="GO:0004645">
    <property type="term" value="F:1,4-alpha-oligoglucan phosphorylase activity"/>
    <property type="evidence" value="ECO:0007669"/>
    <property type="project" value="InterPro"/>
</dbReference>
<dbReference type="InterPro" id="IPR006047">
    <property type="entry name" value="GH13_cat_dom"/>
</dbReference>
<dbReference type="SMART" id="SM00642">
    <property type="entry name" value="Aamy"/>
    <property type="match status" value="1"/>
</dbReference>
<dbReference type="EMBL" id="AAOH01000004">
    <property type="protein sequence ID" value="EAR28571.1"/>
    <property type="molecule type" value="Genomic_DNA"/>
</dbReference>
<dbReference type="SUPFAM" id="SSF51445">
    <property type="entry name" value="(Trans)glycosidases"/>
    <property type="match status" value="1"/>
</dbReference>
<evidence type="ECO:0000256" key="3">
    <source>
        <dbReference type="ARBA" id="ARBA00022679"/>
    </source>
</evidence>
<feature type="binding site" evidence="5">
    <location>
        <begin position="292"/>
        <end position="293"/>
    </location>
    <ligand>
        <name>substrate</name>
    </ligand>
</feature>
<proteinExistence type="inferred from homology"/>
<organism evidence="7 8">
    <name type="scientific">Pseudoalteromonas tunicata D2</name>
    <dbReference type="NCBI Taxonomy" id="87626"/>
    <lineage>
        <taxon>Bacteria</taxon>
        <taxon>Pseudomonadati</taxon>
        <taxon>Pseudomonadota</taxon>
        <taxon>Gammaproteobacteria</taxon>
        <taxon>Alteromonadales</taxon>
        <taxon>Pseudoalteromonadaceae</taxon>
        <taxon>Pseudoalteromonas</taxon>
    </lineage>
</organism>
<feature type="binding site" evidence="5">
    <location>
        <begin position="193"/>
        <end position="195"/>
    </location>
    <ligand>
        <name>substrate</name>
    </ligand>
</feature>
<keyword evidence="8" id="KW-1185">Reference proteome</keyword>
<evidence type="ECO:0000313" key="8">
    <source>
        <dbReference type="Proteomes" id="UP000006201"/>
    </source>
</evidence>
<dbReference type="Gene3D" id="3.20.20.80">
    <property type="entry name" value="Glycosidases"/>
    <property type="match status" value="1"/>
</dbReference>
<feature type="binding site" evidence="5">
    <location>
        <position position="235"/>
    </location>
    <ligand>
        <name>substrate</name>
    </ligand>
</feature>
<keyword evidence="2" id="KW-0328">Glycosyltransferase</keyword>
<evidence type="ECO:0000259" key="6">
    <source>
        <dbReference type="SMART" id="SM00642"/>
    </source>
</evidence>
<evidence type="ECO:0000256" key="5">
    <source>
        <dbReference type="PIRSR" id="PIRSR003059-2"/>
    </source>
</evidence>
<keyword evidence="3" id="KW-0808">Transferase</keyword>
<dbReference type="InterPro" id="IPR045857">
    <property type="entry name" value="O16G_dom_2"/>
</dbReference>
<feature type="binding site" evidence="5">
    <location>
        <begin position="342"/>
        <end position="345"/>
    </location>
    <ligand>
        <name>sucrose</name>
        <dbReference type="ChEBI" id="CHEBI:17992"/>
    </ligand>
</feature>
<dbReference type="PANTHER" id="PTHR38784">
    <property type="entry name" value="SUCROSE PHOSPHORYLASE"/>
    <property type="match status" value="1"/>
</dbReference>
<dbReference type="PANTHER" id="PTHR38784:SF1">
    <property type="entry name" value="SUCROSE PHOSPHORYLASE"/>
    <property type="match status" value="1"/>
</dbReference>
<feature type="binding site" evidence="5">
    <location>
        <position position="52"/>
    </location>
    <ligand>
        <name>substrate</name>
    </ligand>
</feature>
<evidence type="ECO:0000313" key="7">
    <source>
        <dbReference type="EMBL" id="EAR28571.1"/>
    </source>
</evidence>
<dbReference type="Proteomes" id="UP000006201">
    <property type="component" value="Unassembled WGS sequence"/>
</dbReference>
<dbReference type="InterPro" id="IPR016377">
    <property type="entry name" value="Sucrose_GGa_phosphorylase-rel"/>
</dbReference>
<accession>A4CB13</accession>
<evidence type="ECO:0000256" key="1">
    <source>
        <dbReference type="ARBA" id="ARBA00008452"/>
    </source>
</evidence>
<comment type="similarity">
    <text evidence="1">Belongs to the glycosyl hydrolase 13 family. Sucrose phosphorylase subfamily.</text>
</comment>
<feature type="active site" description="Nucleophile" evidence="4">
    <location>
        <position position="195"/>
    </location>
</feature>
<dbReference type="AlphaFoldDB" id="A4CB13"/>
<comment type="caution">
    <text evidence="7">The sequence shown here is derived from an EMBL/GenBank/DDBJ whole genome shotgun (WGS) entry which is preliminary data.</text>
</comment>
<evidence type="ECO:0000256" key="4">
    <source>
        <dbReference type="PIRSR" id="PIRSR003059-1"/>
    </source>
</evidence>
<dbReference type="GO" id="GO:0005975">
    <property type="term" value="P:carbohydrate metabolic process"/>
    <property type="evidence" value="ECO:0007669"/>
    <property type="project" value="InterPro"/>
</dbReference>
<dbReference type="eggNOG" id="COG0366">
    <property type="taxonomic scope" value="Bacteria"/>
</dbReference>
<protein>
    <submittedName>
        <fullName evidence="7">Sucrose phosphorylase</fullName>
    </submittedName>
</protein>
<dbReference type="HOGENOM" id="CLU_021358_1_0_6"/>
<feature type="domain" description="Glycosyl hydrolase family 13 catalytic" evidence="6">
    <location>
        <begin position="8"/>
        <end position="430"/>
    </location>
</feature>
<dbReference type="InterPro" id="IPR022527">
    <property type="entry name" value="Sucrose_phospho"/>
</dbReference>
<dbReference type="Gene3D" id="3.90.400.10">
    <property type="entry name" value="Oligo-1,6-glucosidase, Domain 2"/>
    <property type="match status" value="1"/>
</dbReference>